<keyword evidence="5 16" id="KW-0732">Signal</keyword>
<dbReference type="Pfam" id="PF01839">
    <property type="entry name" value="FG-GAP"/>
    <property type="match status" value="2"/>
</dbReference>
<dbReference type="InterPro" id="IPR013517">
    <property type="entry name" value="FG-GAP"/>
</dbReference>
<dbReference type="InterPro" id="IPR002035">
    <property type="entry name" value="VWF_A"/>
</dbReference>
<dbReference type="Pfam" id="PF00092">
    <property type="entry name" value="VWA"/>
    <property type="match status" value="1"/>
</dbReference>
<evidence type="ECO:0000256" key="16">
    <source>
        <dbReference type="RuleBase" id="RU003762"/>
    </source>
</evidence>
<protein>
    <recommendedName>
        <fullName evidence="18">VWFA domain-containing protein</fullName>
    </recommendedName>
</protein>
<keyword evidence="6" id="KW-0677">Repeat</keyword>
<dbReference type="PRINTS" id="PR00453">
    <property type="entry name" value="VWFADOMAIN"/>
</dbReference>
<evidence type="ECO:0000256" key="5">
    <source>
        <dbReference type="ARBA" id="ARBA00022729"/>
    </source>
</evidence>
<dbReference type="InterPro" id="IPR036465">
    <property type="entry name" value="vWFA_dom_sf"/>
</dbReference>
<dbReference type="GO" id="GO:0046872">
    <property type="term" value="F:metal ion binding"/>
    <property type="evidence" value="ECO:0007669"/>
    <property type="project" value="UniProtKB-KW"/>
</dbReference>
<keyword evidence="10 16" id="KW-0401">Integrin</keyword>
<dbReference type="Gene3D" id="2.60.40.1510">
    <property type="entry name" value="ntegrin, alpha v. Chain A, domain 3"/>
    <property type="match status" value="1"/>
</dbReference>
<evidence type="ECO:0000256" key="12">
    <source>
        <dbReference type="ARBA" id="ARBA00023157"/>
    </source>
</evidence>
<proteinExistence type="inferred from homology"/>
<dbReference type="PROSITE" id="PS51470">
    <property type="entry name" value="FG_GAP"/>
    <property type="match status" value="3"/>
</dbReference>
<evidence type="ECO:0000256" key="6">
    <source>
        <dbReference type="ARBA" id="ARBA00022737"/>
    </source>
</evidence>
<dbReference type="Pfam" id="PF08441">
    <property type="entry name" value="Integrin_A_Ig_1"/>
    <property type="match status" value="1"/>
</dbReference>
<feature type="region of interest" description="Disordered" evidence="17">
    <location>
        <begin position="1100"/>
        <end position="1121"/>
    </location>
</feature>
<comment type="subcellular location">
    <subcellularLocation>
        <location evidence="1 16">Membrane</location>
        <topology evidence="1 16">Single-pass type I membrane protein</topology>
    </subcellularLocation>
</comment>
<evidence type="ECO:0000256" key="7">
    <source>
        <dbReference type="ARBA" id="ARBA00022837"/>
    </source>
</evidence>
<evidence type="ECO:0000256" key="17">
    <source>
        <dbReference type="SAM" id="MobiDB-lite"/>
    </source>
</evidence>
<dbReference type="Pfam" id="PF21520">
    <property type="entry name" value="ITGAX-like_Ig_3"/>
    <property type="match status" value="1"/>
</dbReference>
<evidence type="ECO:0000259" key="18">
    <source>
        <dbReference type="PROSITE" id="PS50234"/>
    </source>
</evidence>
<feature type="signal peptide" evidence="16">
    <location>
        <begin position="1"/>
        <end position="20"/>
    </location>
</feature>
<evidence type="ECO:0000256" key="11">
    <source>
        <dbReference type="ARBA" id="ARBA00023136"/>
    </source>
</evidence>
<dbReference type="GO" id="GO:0009897">
    <property type="term" value="C:external side of plasma membrane"/>
    <property type="evidence" value="ECO:0007669"/>
    <property type="project" value="TreeGrafter"/>
</dbReference>
<feature type="chain" id="PRO_5041775379" description="VWFA domain-containing protein" evidence="16">
    <location>
        <begin position="21"/>
        <end position="1121"/>
    </location>
</feature>
<sequence>MDWIVILTFYICTVSQPGDTFNVDPDAWKSFNNPATAFGYRVIQANRMSLLVSAPLHYNQDKTGTVYNCNVRSSTCSQISIQVPSHGINMSLGLSMSKDPTSEKTLVCGPTIRRDCFSITTYNGMCFQLNERLIASGTGVPQSLRDCPHGTDIVFLMDGSGSVSPLDFSEMKDFVIKMIEQLLGRNSQFAVMQYSNRFQTVFDFKKFKNNADWRVLINKVVQQQGGTYTPTAISLVANTLFVPESGSQPDANKVLLVITDGITFGDNMRLTDAIATSEKKHIIRYAIGVGDNFQALDKIRDTLQKNIFAIEGTQTSGESFHFEMAQEGFSSALYKGDILMGVVGAFDWKGGYQQFLPSTPINSDLITSINVGSDSYLGYSMAIAEINNGERYTILGAPRYQHAGRVIIFRKTQDVRKLESQQIGSYYGAEVCTVDLNSDSKTDLLLISAPMYIDKQRNSEGKVYVCTFINRAPIVECTNALVGEQGVKGRFGTSISALADLNGDGISEVAVGAPLEDNGQGSIYIFNGFTSGVKSTYSQRIQSSSVQPRLQYFGQSVSGSLDQTGDKLTDIAVGSKGKVLLLRSRPVVFVDVAVAFSPSKILIIDCSKTTPITATVCFSMQRRTKDLIGDLKAQVAYTFRLDATRSRFRAYFTPTNRTQEKVFTLKLKGQCDSIGFVIAECPEDVLNHIFSELTFRFHGLPSEELNSQKLSPILDPQSRTTTNHPLEFEKDCGTDNKCIDNLKVDFNFTGASEVQVGIVQVLNVTVSVENLGENSYNTHVIFTYPAGLSYRRATVVQEPSSRATVQCSGFDGEDGTTLGKSVCFINKPIFNSNAQVIFIISFGIDADSHYDQIVTFTANATSETDESITRENFKAEKINVKYNIYILIKGLEETTSYINFTAGKNDLKTSVRHSFEVVNYIRDLNATVIFKVPIKLGDKNIWSDGSSIQIPGCLQGKDEKPNITNFVEGLKNNPIVDCTVSTCRVIRCNVFLRKGDQYSYNISGEVSSVWIEQTQLTSLYLVSKAVLDYDTNQFIYASSSSQNSPRATEVRTRVEVYSEADFTKEIIGGAVGGLLLLALITAGLYKAGFFKSQFKQIQEEADGDAGEADGAVGEAASPDPE</sequence>
<evidence type="ECO:0000256" key="1">
    <source>
        <dbReference type="ARBA" id="ARBA00004479"/>
    </source>
</evidence>
<dbReference type="InterPro" id="IPR013519">
    <property type="entry name" value="Int_alpha_beta-p"/>
</dbReference>
<dbReference type="PROSITE" id="PS50234">
    <property type="entry name" value="VWFA"/>
    <property type="match status" value="1"/>
</dbReference>
<dbReference type="EMBL" id="JAINUG010000080">
    <property type="protein sequence ID" value="KAJ8399976.1"/>
    <property type="molecule type" value="Genomic_DNA"/>
</dbReference>
<dbReference type="InterPro" id="IPR032695">
    <property type="entry name" value="Integrin_dom_sf"/>
</dbReference>
<evidence type="ECO:0000313" key="20">
    <source>
        <dbReference type="Proteomes" id="UP001221898"/>
    </source>
</evidence>
<dbReference type="InterPro" id="IPR048633">
    <property type="entry name" value="ITGAX-like_Ig_3"/>
</dbReference>
<dbReference type="PANTHER" id="PTHR23220:SF118">
    <property type="entry name" value="INTEGRIN ALPHA-X"/>
    <property type="match status" value="1"/>
</dbReference>
<evidence type="ECO:0000256" key="2">
    <source>
        <dbReference type="ARBA" id="ARBA00008054"/>
    </source>
</evidence>
<dbReference type="SUPFAM" id="SSF53300">
    <property type="entry name" value="vWA-like"/>
    <property type="match status" value="1"/>
</dbReference>
<accession>A0AAD7SC81</accession>
<evidence type="ECO:0000256" key="10">
    <source>
        <dbReference type="ARBA" id="ARBA00023037"/>
    </source>
</evidence>
<name>A0AAD7SC81_9TELE</name>
<dbReference type="Gene3D" id="1.20.5.930">
    <property type="entry name" value="Bicelle-embedded integrin alpha(iib) transmembrane segment"/>
    <property type="match status" value="1"/>
</dbReference>
<dbReference type="GO" id="GO:0005178">
    <property type="term" value="F:integrin binding"/>
    <property type="evidence" value="ECO:0007669"/>
    <property type="project" value="TreeGrafter"/>
</dbReference>
<dbReference type="GO" id="GO:0098609">
    <property type="term" value="P:cell-cell adhesion"/>
    <property type="evidence" value="ECO:0007669"/>
    <property type="project" value="TreeGrafter"/>
</dbReference>
<keyword evidence="20" id="KW-1185">Reference proteome</keyword>
<dbReference type="SUPFAM" id="SSF69318">
    <property type="entry name" value="Integrin alpha N-terminal domain"/>
    <property type="match status" value="1"/>
</dbReference>
<dbReference type="Gene3D" id="2.130.10.130">
    <property type="entry name" value="Integrin alpha, N-terminal"/>
    <property type="match status" value="2"/>
</dbReference>
<evidence type="ECO:0000256" key="13">
    <source>
        <dbReference type="ARBA" id="ARBA00023170"/>
    </source>
</evidence>
<dbReference type="InterPro" id="IPR000413">
    <property type="entry name" value="Integrin_alpha"/>
</dbReference>
<reference evidence="19" key="1">
    <citation type="journal article" date="2023" name="Science">
        <title>Genome structures resolve the early diversification of teleost fishes.</title>
        <authorList>
            <person name="Parey E."/>
            <person name="Louis A."/>
            <person name="Montfort J."/>
            <person name="Bouchez O."/>
            <person name="Roques C."/>
            <person name="Iampietro C."/>
            <person name="Lluch J."/>
            <person name="Castinel A."/>
            <person name="Donnadieu C."/>
            <person name="Desvignes T."/>
            <person name="Floi Bucao C."/>
            <person name="Jouanno E."/>
            <person name="Wen M."/>
            <person name="Mejri S."/>
            <person name="Dirks R."/>
            <person name="Jansen H."/>
            <person name="Henkel C."/>
            <person name="Chen W.J."/>
            <person name="Zahm M."/>
            <person name="Cabau C."/>
            <person name="Klopp C."/>
            <person name="Thompson A.W."/>
            <person name="Robinson-Rechavi M."/>
            <person name="Braasch I."/>
            <person name="Lecointre G."/>
            <person name="Bobe J."/>
            <person name="Postlethwait J.H."/>
            <person name="Berthelot C."/>
            <person name="Roest Crollius H."/>
            <person name="Guiguen Y."/>
        </authorList>
    </citation>
    <scope>NUCLEOTIDE SEQUENCE</scope>
    <source>
        <strain evidence="19">NC1722</strain>
    </source>
</reference>
<dbReference type="PANTHER" id="PTHR23220">
    <property type="entry name" value="INTEGRIN ALPHA"/>
    <property type="match status" value="1"/>
</dbReference>
<keyword evidence="13 16" id="KW-0675">Receptor</keyword>
<keyword evidence="14" id="KW-0325">Glycoprotein</keyword>
<keyword evidence="11 16" id="KW-0472">Membrane</keyword>
<dbReference type="GO" id="GO:0033627">
    <property type="term" value="P:cell adhesion mediated by integrin"/>
    <property type="evidence" value="ECO:0007669"/>
    <property type="project" value="TreeGrafter"/>
</dbReference>
<dbReference type="SMART" id="SM00191">
    <property type="entry name" value="Int_alpha"/>
    <property type="match status" value="5"/>
</dbReference>
<keyword evidence="12" id="KW-1015">Disulfide bond</keyword>
<feature type="compositionally biased region" description="Low complexity" evidence="17">
    <location>
        <begin position="1108"/>
        <end position="1121"/>
    </location>
</feature>
<comment type="caution">
    <text evidence="19">The sequence shown here is derived from an EMBL/GenBank/DDBJ whole genome shotgun (WGS) entry which is preliminary data.</text>
</comment>
<dbReference type="InterPro" id="IPR028994">
    <property type="entry name" value="Integrin_alpha_N"/>
</dbReference>
<keyword evidence="9 16" id="KW-1133">Transmembrane helix</keyword>
<feature type="repeat" description="FG-GAP" evidence="15">
    <location>
        <begin position="539"/>
        <end position="599"/>
    </location>
</feature>
<keyword evidence="3 16" id="KW-0812">Transmembrane</keyword>
<dbReference type="GO" id="GO:0008305">
    <property type="term" value="C:integrin complex"/>
    <property type="evidence" value="ECO:0007669"/>
    <property type="project" value="InterPro"/>
</dbReference>
<dbReference type="InterPro" id="IPR048285">
    <property type="entry name" value="Integrin_alpha_Ig-like_2"/>
</dbReference>
<comment type="similarity">
    <text evidence="2 16">Belongs to the integrin alpha chain family.</text>
</comment>
<evidence type="ECO:0000256" key="15">
    <source>
        <dbReference type="PROSITE-ProRule" id="PRU00803"/>
    </source>
</evidence>
<dbReference type="SUPFAM" id="SSF69179">
    <property type="entry name" value="Integrin domains"/>
    <property type="match status" value="2"/>
</dbReference>
<evidence type="ECO:0000256" key="4">
    <source>
        <dbReference type="ARBA" id="ARBA00022723"/>
    </source>
</evidence>
<organism evidence="19 20">
    <name type="scientific">Aldrovandia affinis</name>
    <dbReference type="NCBI Taxonomy" id="143900"/>
    <lineage>
        <taxon>Eukaryota</taxon>
        <taxon>Metazoa</taxon>
        <taxon>Chordata</taxon>
        <taxon>Craniata</taxon>
        <taxon>Vertebrata</taxon>
        <taxon>Euteleostomi</taxon>
        <taxon>Actinopterygii</taxon>
        <taxon>Neopterygii</taxon>
        <taxon>Teleostei</taxon>
        <taxon>Notacanthiformes</taxon>
        <taxon>Halosauridae</taxon>
        <taxon>Aldrovandia</taxon>
    </lineage>
</organism>
<dbReference type="GO" id="GO:0007229">
    <property type="term" value="P:integrin-mediated signaling pathway"/>
    <property type="evidence" value="ECO:0007669"/>
    <property type="project" value="UniProtKB-KW"/>
</dbReference>
<feature type="domain" description="VWFA" evidence="18">
    <location>
        <begin position="152"/>
        <end position="338"/>
    </location>
</feature>
<dbReference type="Gene3D" id="2.60.40.1460">
    <property type="entry name" value="Integrin domains. Chain A, domain 2"/>
    <property type="match status" value="1"/>
</dbReference>
<dbReference type="AlphaFoldDB" id="A0AAD7SC81"/>
<dbReference type="PRINTS" id="PR01185">
    <property type="entry name" value="INTEGRINA"/>
</dbReference>
<evidence type="ECO:0000256" key="9">
    <source>
        <dbReference type="ARBA" id="ARBA00022989"/>
    </source>
</evidence>
<feature type="transmembrane region" description="Helical" evidence="16">
    <location>
        <begin position="1066"/>
        <end position="1085"/>
    </location>
</feature>
<dbReference type="Proteomes" id="UP001221898">
    <property type="component" value="Unassembled WGS sequence"/>
</dbReference>
<dbReference type="InterPro" id="IPR013649">
    <property type="entry name" value="Integrin_alpha_Ig-like_1"/>
</dbReference>
<dbReference type="GO" id="GO:0007160">
    <property type="term" value="P:cell-matrix adhesion"/>
    <property type="evidence" value="ECO:0007669"/>
    <property type="project" value="TreeGrafter"/>
</dbReference>
<keyword evidence="8 16" id="KW-0130">Cell adhesion</keyword>
<feature type="repeat" description="FG-GAP" evidence="15">
    <location>
        <begin position="413"/>
        <end position="473"/>
    </location>
</feature>
<keyword evidence="4" id="KW-0479">Metal-binding</keyword>
<feature type="repeat" description="FG-GAP" evidence="15">
    <location>
        <begin position="479"/>
        <end position="535"/>
    </location>
</feature>
<dbReference type="Pfam" id="PF20805">
    <property type="entry name" value="Integrin_A_Ig_2"/>
    <property type="match status" value="1"/>
</dbReference>
<evidence type="ECO:0000313" key="19">
    <source>
        <dbReference type="EMBL" id="KAJ8399976.1"/>
    </source>
</evidence>
<evidence type="ECO:0000256" key="8">
    <source>
        <dbReference type="ARBA" id="ARBA00022889"/>
    </source>
</evidence>
<keyword evidence="7" id="KW-0106">Calcium</keyword>
<gene>
    <name evidence="19" type="ORF">AAFF_G00407060</name>
</gene>
<dbReference type="Gene3D" id="2.60.40.1530">
    <property type="entry name" value="ntegrin, alpha v. Chain A, domain 4"/>
    <property type="match status" value="1"/>
</dbReference>
<evidence type="ECO:0000256" key="3">
    <source>
        <dbReference type="ARBA" id="ARBA00022692"/>
    </source>
</evidence>
<dbReference type="SMART" id="SM00327">
    <property type="entry name" value="VWA"/>
    <property type="match status" value="1"/>
</dbReference>
<evidence type="ECO:0000256" key="14">
    <source>
        <dbReference type="ARBA" id="ARBA00023180"/>
    </source>
</evidence>